<proteinExistence type="predicted"/>
<organism evidence="3 4">
    <name type="scientific">Paenibacillus yanchengensis</name>
    <dbReference type="NCBI Taxonomy" id="2035833"/>
    <lineage>
        <taxon>Bacteria</taxon>
        <taxon>Bacillati</taxon>
        <taxon>Bacillota</taxon>
        <taxon>Bacilli</taxon>
        <taxon>Bacillales</taxon>
        <taxon>Paenibacillaceae</taxon>
        <taxon>Paenibacillus</taxon>
    </lineage>
</organism>
<dbReference type="EMBL" id="JBHUHO010000033">
    <property type="protein sequence ID" value="MFD2117011.1"/>
    <property type="molecule type" value="Genomic_DNA"/>
</dbReference>
<feature type="compositionally biased region" description="Low complexity" evidence="1">
    <location>
        <begin position="72"/>
        <end position="86"/>
    </location>
</feature>
<feature type="signal peptide" evidence="2">
    <location>
        <begin position="1"/>
        <end position="26"/>
    </location>
</feature>
<reference evidence="4" key="1">
    <citation type="journal article" date="2019" name="Int. J. Syst. Evol. Microbiol.">
        <title>The Global Catalogue of Microorganisms (GCM) 10K type strain sequencing project: providing services to taxonomists for standard genome sequencing and annotation.</title>
        <authorList>
            <consortium name="The Broad Institute Genomics Platform"/>
            <consortium name="The Broad Institute Genome Sequencing Center for Infectious Disease"/>
            <person name="Wu L."/>
            <person name="Ma J."/>
        </authorList>
    </citation>
    <scope>NUCLEOTIDE SEQUENCE [LARGE SCALE GENOMIC DNA]</scope>
    <source>
        <strain evidence="4">GH52</strain>
    </source>
</reference>
<evidence type="ECO:0000256" key="1">
    <source>
        <dbReference type="SAM" id="MobiDB-lite"/>
    </source>
</evidence>
<keyword evidence="4" id="KW-1185">Reference proteome</keyword>
<accession>A0ABW4YMZ1</accession>
<gene>
    <name evidence="3" type="ORF">ACFSJH_14875</name>
</gene>
<dbReference type="Proteomes" id="UP001597362">
    <property type="component" value="Unassembled WGS sequence"/>
</dbReference>
<evidence type="ECO:0000313" key="3">
    <source>
        <dbReference type="EMBL" id="MFD2117011.1"/>
    </source>
</evidence>
<name>A0ABW4YMZ1_9BACL</name>
<evidence type="ECO:0000313" key="4">
    <source>
        <dbReference type="Proteomes" id="UP001597362"/>
    </source>
</evidence>
<sequence>MKWNAMKVTSAALLIAAGVGIGMVMAKPVPASSSSMTPGSVDDPVVTKSYVDEQIKKALDGKTGNNNGGNSGSNNNGGNSNSAGNTSSDEIEIVQLPVGKVLIADGGAEAVVRTGEAVAYSTTSVGISDLTAGIDITNGKKVAKNHLIWFPRDGRGIQAASGAKTGLTIMVKGKYTIQ</sequence>
<feature type="chain" id="PRO_5045340073" evidence="2">
    <location>
        <begin position="27"/>
        <end position="178"/>
    </location>
</feature>
<dbReference type="RefSeq" id="WP_377773745.1">
    <property type="nucleotide sequence ID" value="NZ_JBHUHO010000033.1"/>
</dbReference>
<protein>
    <submittedName>
        <fullName evidence="3">Uncharacterized protein</fullName>
    </submittedName>
</protein>
<keyword evidence="2" id="KW-0732">Signal</keyword>
<evidence type="ECO:0000256" key="2">
    <source>
        <dbReference type="SAM" id="SignalP"/>
    </source>
</evidence>
<comment type="caution">
    <text evidence="3">The sequence shown here is derived from an EMBL/GenBank/DDBJ whole genome shotgun (WGS) entry which is preliminary data.</text>
</comment>
<feature type="region of interest" description="Disordered" evidence="1">
    <location>
        <begin position="57"/>
        <end position="86"/>
    </location>
</feature>